<name>A0A7R8WB70_9CRUS</name>
<feature type="region of interest" description="Disordered" evidence="1">
    <location>
        <begin position="1"/>
        <end position="27"/>
    </location>
</feature>
<evidence type="ECO:0000256" key="1">
    <source>
        <dbReference type="SAM" id="MobiDB-lite"/>
    </source>
</evidence>
<dbReference type="EMBL" id="OB661529">
    <property type="protein sequence ID" value="CAD7228418.1"/>
    <property type="molecule type" value="Genomic_DNA"/>
</dbReference>
<gene>
    <name evidence="3" type="ORF">CTOB1V02_LOCUS6301</name>
</gene>
<evidence type="ECO:0000313" key="3">
    <source>
        <dbReference type="EMBL" id="CAD7228418.1"/>
    </source>
</evidence>
<sequence length="173" mass="19043">MAVESKPVPSVAEENNVPPNPAQSLPRPPQALVKRIVAMNHTSGRDYAGQDRQGPSLVIRDIINFGSGLICLGIAGYIFFFECKDPFRHMVGGAVFGVILLFGAFRTWTCPCPYDTNDDQILIAGAGVMLGYFLVHYLRCCKAKTYSLIFVVIGAFQVLRTILKTFGIIPCNW</sequence>
<feature type="transmembrane region" description="Helical" evidence="2">
    <location>
        <begin position="145"/>
        <end position="163"/>
    </location>
</feature>
<proteinExistence type="predicted"/>
<feature type="transmembrane region" description="Helical" evidence="2">
    <location>
        <begin position="120"/>
        <end position="138"/>
    </location>
</feature>
<organism evidence="3">
    <name type="scientific">Cyprideis torosa</name>
    <dbReference type="NCBI Taxonomy" id="163714"/>
    <lineage>
        <taxon>Eukaryota</taxon>
        <taxon>Metazoa</taxon>
        <taxon>Ecdysozoa</taxon>
        <taxon>Arthropoda</taxon>
        <taxon>Crustacea</taxon>
        <taxon>Oligostraca</taxon>
        <taxon>Ostracoda</taxon>
        <taxon>Podocopa</taxon>
        <taxon>Podocopida</taxon>
        <taxon>Cytherocopina</taxon>
        <taxon>Cytheroidea</taxon>
        <taxon>Cytherideidae</taxon>
        <taxon>Cyprideis</taxon>
    </lineage>
</organism>
<accession>A0A7R8WB70</accession>
<feature type="transmembrane region" description="Helical" evidence="2">
    <location>
        <begin position="87"/>
        <end position="108"/>
    </location>
</feature>
<evidence type="ECO:0000256" key="2">
    <source>
        <dbReference type="SAM" id="Phobius"/>
    </source>
</evidence>
<feature type="compositionally biased region" description="Pro residues" evidence="1">
    <location>
        <begin position="18"/>
        <end position="27"/>
    </location>
</feature>
<keyword evidence="2" id="KW-0472">Membrane</keyword>
<dbReference type="AlphaFoldDB" id="A0A7R8WB70"/>
<feature type="transmembrane region" description="Helical" evidence="2">
    <location>
        <begin position="62"/>
        <end position="80"/>
    </location>
</feature>
<keyword evidence="2" id="KW-1133">Transmembrane helix</keyword>
<reference evidence="3" key="1">
    <citation type="submission" date="2020-11" db="EMBL/GenBank/DDBJ databases">
        <authorList>
            <person name="Tran Van P."/>
        </authorList>
    </citation>
    <scope>NUCLEOTIDE SEQUENCE</scope>
</reference>
<keyword evidence="2" id="KW-0812">Transmembrane</keyword>
<protein>
    <submittedName>
        <fullName evidence="3">Uncharacterized protein</fullName>
    </submittedName>
</protein>